<reference evidence="1" key="2">
    <citation type="submission" date="2025-03" db="EMBL/GenBank/DDBJ databases">
        <authorList>
            <consortium name="ELIXIR-Norway"/>
            <consortium name="Elixir Norway"/>
        </authorList>
    </citation>
    <scope>NUCLEOTIDE SEQUENCE</scope>
</reference>
<feature type="non-terminal residue" evidence="1">
    <location>
        <position position="1"/>
    </location>
</feature>
<reference evidence="1" key="1">
    <citation type="submission" date="2023-05" db="EMBL/GenBank/DDBJ databases">
        <authorList>
            <consortium name="ELIXIR-Norway"/>
        </authorList>
    </citation>
    <scope>NUCLEOTIDE SEQUENCE</scope>
</reference>
<gene>
    <name evidence="1" type="ORF">MRATA1EN22A_LOCUS26037</name>
</gene>
<name>A0AC60A302_RANTA</name>
<feature type="non-terminal residue" evidence="1">
    <location>
        <position position="179"/>
    </location>
</feature>
<accession>A0AC60A302</accession>
<evidence type="ECO:0000313" key="1">
    <source>
        <dbReference type="EMBL" id="CAN0549919.1"/>
    </source>
</evidence>
<sequence length="179" mass="18909">MALPRLLGSPRAAAAALPGAGPEGLAPFRPPALPLSSRPRPAPGLAGRAERRALGTQLRRGGDRRLLCDVSSLRGYLYPHDWISFMKPGPVCLCARVRVAKVPPFLRRPWGVGAGSEADCRGLTCAEPGRPQPRSLVAGRGGAERAVASPPRPPPRPRSPAPHPFAYNCRPFVPGSGKV</sequence>
<evidence type="ECO:0000313" key="2">
    <source>
        <dbReference type="Proteomes" id="UP001162501"/>
    </source>
</evidence>
<organism evidence="1 2">
    <name type="scientific">Rangifer tarandus platyrhynchus</name>
    <name type="common">Svalbard reindeer</name>
    <dbReference type="NCBI Taxonomy" id="3082113"/>
    <lineage>
        <taxon>Eukaryota</taxon>
        <taxon>Metazoa</taxon>
        <taxon>Chordata</taxon>
        <taxon>Craniata</taxon>
        <taxon>Vertebrata</taxon>
        <taxon>Euteleostomi</taxon>
        <taxon>Mammalia</taxon>
        <taxon>Eutheria</taxon>
        <taxon>Laurasiatheria</taxon>
        <taxon>Artiodactyla</taxon>
        <taxon>Ruminantia</taxon>
        <taxon>Pecora</taxon>
        <taxon>Cervidae</taxon>
        <taxon>Odocoileinae</taxon>
        <taxon>Rangifer</taxon>
    </lineage>
</organism>
<protein>
    <submittedName>
        <fullName evidence="1">Uncharacterized protein</fullName>
    </submittedName>
</protein>
<proteinExistence type="predicted"/>
<dbReference type="Proteomes" id="UP001162501">
    <property type="component" value="Chromosome 7"/>
</dbReference>
<dbReference type="EMBL" id="OX596091">
    <property type="protein sequence ID" value="CAN0549919.1"/>
    <property type="molecule type" value="Genomic_DNA"/>
</dbReference>